<dbReference type="Proteomes" id="UP001066276">
    <property type="component" value="Chromosome 12"/>
</dbReference>
<reference evidence="1" key="1">
    <citation type="journal article" date="2022" name="bioRxiv">
        <title>Sequencing and chromosome-scale assembly of the giantPleurodeles waltlgenome.</title>
        <authorList>
            <person name="Brown T."/>
            <person name="Elewa A."/>
            <person name="Iarovenko S."/>
            <person name="Subramanian E."/>
            <person name="Araus A.J."/>
            <person name="Petzold A."/>
            <person name="Susuki M."/>
            <person name="Suzuki K.-i.T."/>
            <person name="Hayashi T."/>
            <person name="Toyoda A."/>
            <person name="Oliveira C."/>
            <person name="Osipova E."/>
            <person name="Leigh N.D."/>
            <person name="Simon A."/>
            <person name="Yun M.H."/>
        </authorList>
    </citation>
    <scope>NUCLEOTIDE SEQUENCE</scope>
    <source>
        <strain evidence="1">20211129_DDA</strain>
        <tissue evidence="1">Liver</tissue>
    </source>
</reference>
<feature type="non-terminal residue" evidence="1">
    <location>
        <position position="51"/>
    </location>
</feature>
<proteinExistence type="predicted"/>
<evidence type="ECO:0000313" key="1">
    <source>
        <dbReference type="EMBL" id="KAJ1084579.1"/>
    </source>
</evidence>
<gene>
    <name evidence="1" type="ORF">NDU88_004725</name>
</gene>
<dbReference type="AlphaFoldDB" id="A0AAV7L131"/>
<organism evidence="1 2">
    <name type="scientific">Pleurodeles waltl</name>
    <name type="common">Iberian ribbed newt</name>
    <dbReference type="NCBI Taxonomy" id="8319"/>
    <lineage>
        <taxon>Eukaryota</taxon>
        <taxon>Metazoa</taxon>
        <taxon>Chordata</taxon>
        <taxon>Craniata</taxon>
        <taxon>Vertebrata</taxon>
        <taxon>Euteleostomi</taxon>
        <taxon>Amphibia</taxon>
        <taxon>Batrachia</taxon>
        <taxon>Caudata</taxon>
        <taxon>Salamandroidea</taxon>
        <taxon>Salamandridae</taxon>
        <taxon>Pleurodelinae</taxon>
        <taxon>Pleurodeles</taxon>
    </lineage>
</organism>
<dbReference type="EMBL" id="JANPWB010000016">
    <property type="protein sequence ID" value="KAJ1084579.1"/>
    <property type="molecule type" value="Genomic_DNA"/>
</dbReference>
<protein>
    <submittedName>
        <fullName evidence="1">Uncharacterized protein</fullName>
    </submittedName>
</protein>
<name>A0AAV7L131_PLEWA</name>
<accession>A0AAV7L131</accession>
<keyword evidence="2" id="KW-1185">Reference proteome</keyword>
<comment type="caution">
    <text evidence="1">The sequence shown here is derived from an EMBL/GenBank/DDBJ whole genome shotgun (WGS) entry which is preliminary data.</text>
</comment>
<feature type="non-terminal residue" evidence="1">
    <location>
        <position position="1"/>
    </location>
</feature>
<sequence>GGCNQAFGEIMCCGKPFARGEKGRGHSCTDISDRRNKTMIVHAKPMGEAAP</sequence>
<evidence type="ECO:0000313" key="2">
    <source>
        <dbReference type="Proteomes" id="UP001066276"/>
    </source>
</evidence>